<keyword evidence="3" id="KW-1185">Reference proteome</keyword>
<proteinExistence type="predicted"/>
<dbReference type="Pfam" id="PF25275">
    <property type="entry name" value="Golvesin_C"/>
    <property type="match status" value="1"/>
</dbReference>
<protein>
    <recommendedName>
        <fullName evidence="1">Golvesin/Xly CBD-like domain-containing protein</fullName>
    </recommendedName>
</protein>
<dbReference type="Proteomes" id="UP000272729">
    <property type="component" value="Unassembled WGS sequence"/>
</dbReference>
<evidence type="ECO:0000313" key="2">
    <source>
        <dbReference type="EMBL" id="RKT69260.1"/>
    </source>
</evidence>
<evidence type="ECO:0000313" key="3">
    <source>
        <dbReference type="Proteomes" id="UP000272729"/>
    </source>
</evidence>
<accession>A0A495X5G9</accession>
<dbReference type="InterPro" id="IPR033803">
    <property type="entry name" value="CBD-like_Golvesin-Xly"/>
</dbReference>
<reference evidence="2 3" key="1">
    <citation type="submission" date="2018-10" db="EMBL/GenBank/DDBJ databases">
        <title>Sequencing the genomes of 1000 actinobacteria strains.</title>
        <authorList>
            <person name="Klenk H.-P."/>
        </authorList>
    </citation>
    <scope>NUCLEOTIDE SEQUENCE [LARGE SCALE GENOMIC DNA]</scope>
    <source>
        <strain evidence="2 3">DSM 43911</strain>
    </source>
</reference>
<comment type="caution">
    <text evidence="2">The sequence shown here is derived from an EMBL/GenBank/DDBJ whole genome shotgun (WGS) entry which is preliminary data.</text>
</comment>
<feature type="domain" description="Golvesin/Xly CBD-like" evidence="1">
    <location>
        <begin position="2"/>
        <end position="45"/>
    </location>
</feature>
<organism evidence="2 3">
    <name type="scientific">Saccharothrix variisporea</name>
    <dbReference type="NCBI Taxonomy" id="543527"/>
    <lineage>
        <taxon>Bacteria</taxon>
        <taxon>Bacillati</taxon>
        <taxon>Actinomycetota</taxon>
        <taxon>Actinomycetes</taxon>
        <taxon>Pseudonocardiales</taxon>
        <taxon>Pseudonocardiaceae</taxon>
        <taxon>Saccharothrix</taxon>
    </lineage>
</organism>
<dbReference type="EMBL" id="RBXR01000001">
    <property type="protein sequence ID" value="RKT69260.1"/>
    <property type="molecule type" value="Genomic_DNA"/>
</dbReference>
<gene>
    <name evidence="2" type="ORF">DFJ66_2461</name>
</gene>
<evidence type="ECO:0000259" key="1">
    <source>
        <dbReference type="Pfam" id="PF25275"/>
    </source>
</evidence>
<dbReference type="RefSeq" id="WP_211351100.1">
    <property type="nucleotide sequence ID" value="NZ_JBIUBA010000002.1"/>
</dbReference>
<dbReference type="AlphaFoldDB" id="A0A495X5G9"/>
<name>A0A495X5G9_9PSEU</name>
<sequence>MNQTQRGGEWVSLGWFTLAQGNAAKITLSDNADGTVLADAVKLVRNNSNDVDNEKKTFAHSYDANSNVTTQTLEGKTTTFN</sequence>